<gene>
    <name evidence="3" type="ORF">DRP53_02820</name>
</gene>
<proteinExistence type="predicted"/>
<dbReference type="InterPro" id="IPR004017">
    <property type="entry name" value="Cys_rich_dom"/>
</dbReference>
<accession>A0A660SJU1</accession>
<feature type="domain" description="Cysteine-rich" evidence="2">
    <location>
        <begin position="148"/>
        <end position="236"/>
    </location>
</feature>
<dbReference type="GO" id="GO:0016491">
    <property type="term" value="F:oxidoreductase activity"/>
    <property type="evidence" value="ECO:0007669"/>
    <property type="project" value="UniProtKB-KW"/>
</dbReference>
<dbReference type="Gene3D" id="3.40.50.11810">
    <property type="match status" value="1"/>
</dbReference>
<protein>
    <submittedName>
        <fullName evidence="3">CoB--CoM heterodisulfide reductase subunit B</fullName>
    </submittedName>
</protein>
<evidence type="ECO:0000259" key="2">
    <source>
        <dbReference type="Pfam" id="PF02754"/>
    </source>
</evidence>
<comment type="caution">
    <text evidence="3">The sequence shown here is derived from an EMBL/GenBank/DDBJ whole genome shotgun (WGS) entry which is preliminary data.</text>
</comment>
<dbReference type="AlphaFoldDB" id="A0A660SJU1"/>
<dbReference type="Pfam" id="PF02754">
    <property type="entry name" value="CCG"/>
    <property type="match status" value="2"/>
</dbReference>
<dbReference type="PANTHER" id="PTHR42947">
    <property type="entry name" value="COB--COM HETERODISULFIDE REDUCTASE SUBUNIT B 1"/>
    <property type="match status" value="1"/>
</dbReference>
<sequence length="286" mass="31940">MSSHLFFLGCTVPVRGQNYELSARKVAERLGIKLIDEPDFACCGFPVRSSYEDTAFLLAARNLAIAEERGGDIITLCSSCTATLSEVSHRLRTDPDRLKWTNRHLKEIGKKIQHPVSVKHFARFLYDEIGIERIKEKVERPLTQLTIAPHYGCHYLKPSHLFGEDPEIPHTLDELITATGARVVEYEEKKLCCGGAILGIDEDVALTMAHKKLTSVKGEGADGLALICPFCAIMFDDLQRKVDSKFNTNFNLPILYYPQLLGLAFGIPETELGFKFNKVKAKGLLS</sequence>
<dbReference type="InterPro" id="IPR051278">
    <property type="entry name" value="HdrB/HdrD_reductase"/>
</dbReference>
<dbReference type="EMBL" id="QNBE01000018">
    <property type="protein sequence ID" value="RKX71078.1"/>
    <property type="molecule type" value="Genomic_DNA"/>
</dbReference>
<dbReference type="PANTHER" id="PTHR42947:SF1">
    <property type="entry name" value="COB--COM HETERODISULFIDE REDUCTASE SUBUNIT B 1"/>
    <property type="match status" value="1"/>
</dbReference>
<evidence type="ECO:0000313" key="4">
    <source>
        <dbReference type="Proteomes" id="UP000268469"/>
    </source>
</evidence>
<dbReference type="Gene3D" id="1.20.1050.140">
    <property type="match status" value="1"/>
</dbReference>
<name>A0A660SJU1_UNCW3</name>
<keyword evidence="1" id="KW-0560">Oxidoreductase</keyword>
<evidence type="ECO:0000256" key="1">
    <source>
        <dbReference type="ARBA" id="ARBA00023002"/>
    </source>
</evidence>
<feature type="domain" description="Cysteine-rich" evidence="2">
    <location>
        <begin position="5"/>
        <end position="84"/>
    </location>
</feature>
<dbReference type="Proteomes" id="UP000268469">
    <property type="component" value="Unassembled WGS sequence"/>
</dbReference>
<reference evidence="3 4" key="1">
    <citation type="submission" date="2018-06" db="EMBL/GenBank/DDBJ databases">
        <title>Extensive metabolic versatility and redundancy in microbially diverse, dynamic hydrothermal sediments.</title>
        <authorList>
            <person name="Dombrowski N."/>
            <person name="Teske A."/>
            <person name="Baker B.J."/>
        </authorList>
    </citation>
    <scope>NUCLEOTIDE SEQUENCE [LARGE SCALE GENOMIC DNA]</scope>
    <source>
        <strain evidence="3">B36_G15</strain>
    </source>
</reference>
<evidence type="ECO:0000313" key="3">
    <source>
        <dbReference type="EMBL" id="RKX71078.1"/>
    </source>
</evidence>
<organism evidence="3 4">
    <name type="scientific">candidate division WOR-3 bacterium</name>
    <dbReference type="NCBI Taxonomy" id="2052148"/>
    <lineage>
        <taxon>Bacteria</taxon>
        <taxon>Bacteria division WOR-3</taxon>
    </lineage>
</organism>